<keyword evidence="7" id="KW-1185">Reference proteome</keyword>
<dbReference type="Pfam" id="PF07730">
    <property type="entry name" value="HisKA_3"/>
    <property type="match status" value="1"/>
</dbReference>
<evidence type="ECO:0000259" key="5">
    <source>
        <dbReference type="Pfam" id="PF07730"/>
    </source>
</evidence>
<organism evidence="6 7">
    <name type="scientific">Kitasatospora xanthocidica</name>
    <dbReference type="NCBI Taxonomy" id="83382"/>
    <lineage>
        <taxon>Bacteria</taxon>
        <taxon>Bacillati</taxon>
        <taxon>Actinomycetota</taxon>
        <taxon>Actinomycetes</taxon>
        <taxon>Kitasatosporales</taxon>
        <taxon>Streptomycetaceae</taxon>
        <taxon>Kitasatospora</taxon>
    </lineage>
</organism>
<name>A0A372ZMZ1_9ACTN</name>
<evidence type="ECO:0000256" key="1">
    <source>
        <dbReference type="ARBA" id="ARBA00022679"/>
    </source>
</evidence>
<keyword evidence="2 6" id="KW-0418">Kinase</keyword>
<dbReference type="GO" id="GO:0046983">
    <property type="term" value="F:protein dimerization activity"/>
    <property type="evidence" value="ECO:0007669"/>
    <property type="project" value="InterPro"/>
</dbReference>
<feature type="domain" description="Signal transduction histidine kinase subgroup 3 dimerisation and phosphoacceptor" evidence="5">
    <location>
        <begin position="230"/>
        <end position="296"/>
    </location>
</feature>
<dbReference type="InterPro" id="IPR036890">
    <property type="entry name" value="HATPase_C_sf"/>
</dbReference>
<keyword evidence="3" id="KW-0902">Two-component regulatory system</keyword>
<sequence length="425" mass="44909">MSTSFAVAGVVDPGRLGLLTRRALLALGPLWLLLAANDVVFNLDPVRTALTAPVIVAVLVQHTRLVRRAVPPRAVGREPGAGPPEGQGADAPDGPGPGPRRPSAAEWRWSLALLAVAVATWGEMADRPYTALDWAMVPGAMTAALSLSLPARARRRLLTAVALVCAVLGEAVAQWRHETPGLLPGVPAATGAGMLLFVAAVELVLLRLWRVVLEAEQVREATADLAVAEERMRFAADLHDLQGHRLQAITLKGELAERLIGRSDHEARAQLREITELARAALEESRAVVHGYRSASLGTELANAVGLLEAAGIRTAVDGDAERVPHQLQPAFAALVREGVTNILRHSRARHCRITVTADAGRVRVLLCNDGAPAHPATDRGGSGNGSGLAGLRERFHAIGGHVGTTTHPDGRFELAGHTDREAPA</sequence>
<dbReference type="Gene3D" id="1.20.5.1930">
    <property type="match status" value="1"/>
</dbReference>
<dbReference type="PANTHER" id="PTHR24421">
    <property type="entry name" value="NITRATE/NITRITE SENSOR PROTEIN NARX-RELATED"/>
    <property type="match status" value="1"/>
</dbReference>
<evidence type="ECO:0000256" key="3">
    <source>
        <dbReference type="ARBA" id="ARBA00023012"/>
    </source>
</evidence>
<dbReference type="InterPro" id="IPR011712">
    <property type="entry name" value="Sig_transdc_His_kin_sub3_dim/P"/>
</dbReference>
<proteinExistence type="predicted"/>
<reference evidence="6 7" key="1">
    <citation type="submission" date="2018-08" db="EMBL/GenBank/DDBJ databases">
        <title>Diversity &amp; Physiological Properties of Lignin-Decomposing Actinobacteria from Soil.</title>
        <authorList>
            <person name="Roh S.G."/>
            <person name="Kim S.B."/>
        </authorList>
    </citation>
    <scope>NUCLEOTIDE SEQUENCE [LARGE SCALE GENOMIC DNA]</scope>
    <source>
        <strain evidence="6 7">MMS17-GH009</strain>
    </source>
</reference>
<dbReference type="RefSeq" id="WP_117485125.1">
    <property type="nucleotide sequence ID" value="NZ_QVIG01000001.1"/>
</dbReference>
<evidence type="ECO:0000256" key="2">
    <source>
        <dbReference type="ARBA" id="ARBA00022777"/>
    </source>
</evidence>
<dbReference type="SUPFAM" id="SSF55874">
    <property type="entry name" value="ATPase domain of HSP90 chaperone/DNA topoisomerase II/histidine kinase"/>
    <property type="match status" value="1"/>
</dbReference>
<protein>
    <submittedName>
        <fullName evidence="6">Histidine kinase</fullName>
    </submittedName>
</protein>
<feature type="region of interest" description="Disordered" evidence="4">
    <location>
        <begin position="402"/>
        <end position="425"/>
    </location>
</feature>
<evidence type="ECO:0000313" key="7">
    <source>
        <dbReference type="Proteomes" id="UP000263377"/>
    </source>
</evidence>
<gene>
    <name evidence="6" type="ORF">DR950_01290</name>
</gene>
<dbReference type="GO" id="GO:0016020">
    <property type="term" value="C:membrane"/>
    <property type="evidence" value="ECO:0007669"/>
    <property type="project" value="InterPro"/>
</dbReference>
<dbReference type="Proteomes" id="UP000263377">
    <property type="component" value="Unassembled WGS sequence"/>
</dbReference>
<dbReference type="Gene3D" id="3.30.565.10">
    <property type="entry name" value="Histidine kinase-like ATPase, C-terminal domain"/>
    <property type="match status" value="1"/>
</dbReference>
<evidence type="ECO:0000256" key="4">
    <source>
        <dbReference type="SAM" id="MobiDB-lite"/>
    </source>
</evidence>
<dbReference type="GO" id="GO:0000155">
    <property type="term" value="F:phosphorelay sensor kinase activity"/>
    <property type="evidence" value="ECO:0007669"/>
    <property type="project" value="InterPro"/>
</dbReference>
<evidence type="ECO:0000313" key="6">
    <source>
        <dbReference type="EMBL" id="RGD56607.1"/>
    </source>
</evidence>
<dbReference type="PANTHER" id="PTHR24421:SF63">
    <property type="entry name" value="SENSOR HISTIDINE KINASE DESK"/>
    <property type="match status" value="1"/>
</dbReference>
<comment type="caution">
    <text evidence="6">The sequence shown here is derived from an EMBL/GenBank/DDBJ whole genome shotgun (WGS) entry which is preliminary data.</text>
</comment>
<dbReference type="InterPro" id="IPR050482">
    <property type="entry name" value="Sensor_HK_TwoCompSys"/>
</dbReference>
<dbReference type="CDD" id="cd16917">
    <property type="entry name" value="HATPase_UhpB-NarQ-NarX-like"/>
    <property type="match status" value="1"/>
</dbReference>
<dbReference type="EMBL" id="QVIG01000001">
    <property type="protein sequence ID" value="RGD56607.1"/>
    <property type="molecule type" value="Genomic_DNA"/>
</dbReference>
<keyword evidence="1" id="KW-0808">Transferase</keyword>
<feature type="compositionally biased region" description="Basic and acidic residues" evidence="4">
    <location>
        <begin position="409"/>
        <end position="425"/>
    </location>
</feature>
<feature type="compositionally biased region" description="Low complexity" evidence="4">
    <location>
        <begin position="71"/>
        <end position="93"/>
    </location>
</feature>
<feature type="region of interest" description="Disordered" evidence="4">
    <location>
        <begin position="71"/>
        <end position="103"/>
    </location>
</feature>
<accession>A0A372ZMZ1</accession>
<dbReference type="AlphaFoldDB" id="A0A372ZMZ1"/>